<evidence type="ECO:0000313" key="2">
    <source>
        <dbReference type="EMBL" id="GIE18683.1"/>
    </source>
</evidence>
<reference evidence="2 3" key="1">
    <citation type="submission" date="2021-01" db="EMBL/GenBank/DDBJ databases">
        <title>Whole genome shotgun sequence of Actinoplanes humidus NBRC 14915.</title>
        <authorList>
            <person name="Komaki H."/>
            <person name="Tamura T."/>
        </authorList>
    </citation>
    <scope>NUCLEOTIDE SEQUENCE [LARGE SCALE GENOMIC DNA]</scope>
    <source>
        <strain evidence="2 3">NBRC 14915</strain>
    </source>
</reference>
<dbReference type="Pfam" id="PF19953">
    <property type="entry name" value="EACC1"/>
    <property type="match status" value="1"/>
</dbReference>
<protein>
    <submittedName>
        <fullName evidence="2">Uncharacterized protein</fullName>
    </submittedName>
</protein>
<dbReference type="Proteomes" id="UP000603200">
    <property type="component" value="Unassembled WGS sequence"/>
</dbReference>
<evidence type="ECO:0000256" key="1">
    <source>
        <dbReference type="SAM" id="Phobius"/>
    </source>
</evidence>
<keyword evidence="1" id="KW-0472">Membrane</keyword>
<dbReference type="RefSeq" id="WP_203835940.1">
    <property type="nucleotide sequence ID" value="NZ_BAAATV010000003.1"/>
</dbReference>
<comment type="caution">
    <text evidence="2">The sequence shown here is derived from an EMBL/GenBank/DDBJ whole genome shotgun (WGS) entry which is preliminary data.</text>
</comment>
<proteinExistence type="predicted"/>
<name>A0ABQ3ZJL3_9ACTN</name>
<keyword evidence="3" id="KW-1185">Reference proteome</keyword>
<accession>A0ABQ3ZJL3</accession>
<evidence type="ECO:0000313" key="3">
    <source>
        <dbReference type="Proteomes" id="UP000603200"/>
    </source>
</evidence>
<keyword evidence="1" id="KW-1133">Transmembrane helix</keyword>
<organism evidence="2 3">
    <name type="scientific">Winogradskya humida</name>
    <dbReference type="NCBI Taxonomy" id="113566"/>
    <lineage>
        <taxon>Bacteria</taxon>
        <taxon>Bacillati</taxon>
        <taxon>Actinomycetota</taxon>
        <taxon>Actinomycetes</taxon>
        <taxon>Micromonosporales</taxon>
        <taxon>Micromonosporaceae</taxon>
        <taxon>Winogradskya</taxon>
    </lineage>
</organism>
<sequence length="111" mass="11687">MDQLEIDIADVPPGRRGGYATELREFLLAEGGVAQIDIVRSDPGKQDLGATLIIAAGAAAIAVAKGLQKWVAKRNTSSVIVKCGKGKEVRVTNISGKRADELARELSEICG</sequence>
<dbReference type="InterPro" id="IPR045428">
    <property type="entry name" value="EACC1"/>
</dbReference>
<keyword evidence="1" id="KW-0812">Transmembrane</keyword>
<dbReference type="EMBL" id="BOMN01000022">
    <property type="protein sequence ID" value="GIE18683.1"/>
    <property type="molecule type" value="Genomic_DNA"/>
</dbReference>
<gene>
    <name evidence="2" type="ORF">Ahu01nite_017850</name>
</gene>
<feature type="transmembrane region" description="Helical" evidence="1">
    <location>
        <begin position="48"/>
        <end position="67"/>
    </location>
</feature>